<evidence type="ECO:0000313" key="1">
    <source>
        <dbReference type="EMBL" id="KTC94196.1"/>
    </source>
</evidence>
<keyword evidence="2" id="KW-1185">Reference proteome</keyword>
<protein>
    <recommendedName>
        <fullName evidence="3">Phage-related protein</fullName>
    </recommendedName>
</protein>
<reference evidence="1 2" key="1">
    <citation type="submission" date="2015-11" db="EMBL/GenBank/DDBJ databases">
        <title>Genomic analysis of 38 Legionella species identifies large and diverse effector repertoires.</title>
        <authorList>
            <person name="Burstein D."/>
            <person name="Amaro F."/>
            <person name="Zusman T."/>
            <person name="Lifshitz Z."/>
            <person name="Cohen O."/>
            <person name="Gilbert J.A."/>
            <person name="Pupko T."/>
            <person name="Shuman H.A."/>
            <person name="Segal G."/>
        </authorList>
    </citation>
    <scope>NUCLEOTIDE SEQUENCE [LARGE SCALE GENOMIC DNA]</scope>
    <source>
        <strain evidence="1 2">SE-32A-C8</strain>
    </source>
</reference>
<gene>
    <name evidence="1" type="ORF">Lery_2363</name>
</gene>
<organism evidence="1 2">
    <name type="scientific">Legionella erythra</name>
    <dbReference type="NCBI Taxonomy" id="448"/>
    <lineage>
        <taxon>Bacteria</taxon>
        <taxon>Pseudomonadati</taxon>
        <taxon>Pseudomonadota</taxon>
        <taxon>Gammaproteobacteria</taxon>
        <taxon>Legionellales</taxon>
        <taxon>Legionellaceae</taxon>
        <taxon>Legionella</taxon>
    </lineage>
</organism>
<dbReference type="PATRIC" id="fig|448.7.peg.2482"/>
<dbReference type="OrthoDB" id="9789104at2"/>
<dbReference type="RefSeq" id="WP_027228169.1">
    <property type="nucleotide sequence ID" value="NZ_CAAAHY010000003.1"/>
</dbReference>
<dbReference type="InterPro" id="IPR009241">
    <property type="entry name" value="HigB-like"/>
</dbReference>
<comment type="caution">
    <text evidence="1">The sequence shown here is derived from an EMBL/GenBank/DDBJ whole genome shotgun (WGS) entry which is preliminary data.</text>
</comment>
<proteinExistence type="predicted"/>
<name>A0A0W0TF19_LEGER</name>
<dbReference type="Proteomes" id="UP000054773">
    <property type="component" value="Unassembled WGS sequence"/>
</dbReference>
<evidence type="ECO:0000313" key="2">
    <source>
        <dbReference type="Proteomes" id="UP000054773"/>
    </source>
</evidence>
<accession>A0A0W0TF19</accession>
<dbReference type="STRING" id="448.Lery_2363"/>
<dbReference type="Pfam" id="PF05973">
    <property type="entry name" value="Gp49"/>
    <property type="match status" value="1"/>
</dbReference>
<sequence>MDRDIEYIAYQGEKFTIEWYFDEKKHSQSQEYYYSLNKDERIQLLKLLKRMGDAGIIHDKTKFRHEGDKIYAFKPKPDRFLCFFFEDKKIILTNAFRKKQDKLPLTEKEKALKVMEQYIGRVKKGDYYD</sequence>
<dbReference type="AlphaFoldDB" id="A0A0W0TF19"/>
<evidence type="ECO:0008006" key="3">
    <source>
        <dbReference type="Google" id="ProtNLM"/>
    </source>
</evidence>
<dbReference type="EMBL" id="LNYA01000034">
    <property type="protein sequence ID" value="KTC94196.1"/>
    <property type="molecule type" value="Genomic_DNA"/>
</dbReference>